<dbReference type="Pfam" id="PF00905">
    <property type="entry name" value="Transpeptidase"/>
    <property type="match status" value="1"/>
</dbReference>
<dbReference type="InterPro" id="IPR036138">
    <property type="entry name" value="PBP_dimer_sf"/>
</dbReference>
<dbReference type="InterPro" id="IPR012338">
    <property type="entry name" value="Beta-lactam/transpept-like"/>
</dbReference>
<evidence type="ECO:0000259" key="13">
    <source>
        <dbReference type="Pfam" id="PF03717"/>
    </source>
</evidence>
<sequence length="674" mass="76143">MDITPEVEETQKREIKKRIGFSIRINVFFFCIFLLFSILIVRLAILQFVQGEELTAWEKRNLSRNISISPIRGNIYDREESPIASTTSTQSVSYRIEPGQTKEEKIELAKKLEEIFVRFGDPSVEPMTAEEIIERMDVGFDINGEKSKDPAYTYWPRRIKSGLTRDEIAYISEHRDELKGLEVEEESTRVYDPRQIAVQLVGYLRPYSTAINQKSKSLDRYKEENSDYLKDEYVGFDGLELMYQDVLRGQNGVRTYPVNSREQIVGHVEITPPVKGNNLFLTIHNEVQLATQQAITDHLELLQKHPPNATYAKGRNAKAGYAVAIEVDSGKVVAMASMPDYDPNVWTGGISTEAWNAIQNRYTNGTIRERYADVPDDQVGKFASSLVPPGSVLKPLTVLVGLNEKLITPNERYNDRGIFTYGKNNNAKVRNSDYRAYGPISPARALQVSSNTFVAERVGNQLYTKVKDPLDVWHSYMTQFGLGVSTGSGLPGEIEGDYYYYETAKKLQAQFPLINASFGQEARYTTLQLAQYTMMLANKGKRYKPLFVDRITTYDFELVEKVEPELLNEVSFPDEYWKVIKEGMTSKVDGFDGVPYTYVRKTGTSEWEIARKHVDNAVFIGYAPADKPKLAVAVVVPEGGFGAYGAAPIARKIFDAYDQYIGLDGIPKGPAVIE</sequence>
<keyword evidence="9 11" id="KW-0472">Membrane</keyword>
<keyword evidence="15" id="KW-1185">Reference proteome</keyword>
<accession>A0ABW3D6W7</accession>
<dbReference type="InterPro" id="IPR005311">
    <property type="entry name" value="PBP_dimer"/>
</dbReference>
<dbReference type="InterPro" id="IPR001460">
    <property type="entry name" value="PCN-bd_Tpept"/>
</dbReference>
<dbReference type="Pfam" id="PF03717">
    <property type="entry name" value="PBP_dimer"/>
    <property type="match status" value="1"/>
</dbReference>
<evidence type="ECO:0000256" key="7">
    <source>
        <dbReference type="ARBA" id="ARBA00022984"/>
    </source>
</evidence>
<dbReference type="Gene3D" id="3.90.1310.10">
    <property type="entry name" value="Penicillin-binding protein 2a (Domain 2)"/>
    <property type="match status" value="2"/>
</dbReference>
<dbReference type="EMBL" id="JBHTIU010000008">
    <property type="protein sequence ID" value="MFD0868068.1"/>
    <property type="molecule type" value="Genomic_DNA"/>
</dbReference>
<dbReference type="PANTHER" id="PTHR30627:SF2">
    <property type="entry name" value="PEPTIDOGLYCAN D,D-TRANSPEPTIDASE MRDA"/>
    <property type="match status" value="1"/>
</dbReference>
<proteinExistence type="inferred from homology"/>
<feature type="domain" description="Penicillin-binding protein transpeptidase" evidence="12">
    <location>
        <begin position="320"/>
        <end position="654"/>
    </location>
</feature>
<keyword evidence="8 11" id="KW-1133">Transmembrane helix</keyword>
<keyword evidence="4" id="KW-1003">Cell membrane</keyword>
<dbReference type="Proteomes" id="UP001597120">
    <property type="component" value="Unassembled WGS sequence"/>
</dbReference>
<dbReference type="Gene3D" id="3.40.710.10">
    <property type="entry name" value="DD-peptidase/beta-lactamase superfamily"/>
    <property type="match status" value="1"/>
</dbReference>
<keyword evidence="10" id="KW-0961">Cell wall biogenesis/degradation</keyword>
<dbReference type="SUPFAM" id="SSF56519">
    <property type="entry name" value="Penicillin binding protein dimerisation domain"/>
    <property type="match status" value="1"/>
</dbReference>
<protein>
    <submittedName>
        <fullName evidence="14">Peptidoglycan D,D-transpeptidase FtsI family protein</fullName>
    </submittedName>
</protein>
<comment type="similarity">
    <text evidence="3">Belongs to the transpeptidase family.</text>
</comment>
<evidence type="ECO:0000256" key="5">
    <source>
        <dbReference type="ARBA" id="ARBA00022692"/>
    </source>
</evidence>
<evidence type="ECO:0000313" key="15">
    <source>
        <dbReference type="Proteomes" id="UP001597120"/>
    </source>
</evidence>
<evidence type="ECO:0000259" key="12">
    <source>
        <dbReference type="Pfam" id="PF00905"/>
    </source>
</evidence>
<dbReference type="RefSeq" id="WP_144932348.1">
    <property type="nucleotide sequence ID" value="NZ_JBHTIU010000008.1"/>
</dbReference>
<evidence type="ECO:0000256" key="3">
    <source>
        <dbReference type="ARBA" id="ARBA00007171"/>
    </source>
</evidence>
<keyword evidence="7" id="KW-0573">Peptidoglycan synthesis</keyword>
<evidence type="ECO:0000256" key="4">
    <source>
        <dbReference type="ARBA" id="ARBA00022475"/>
    </source>
</evidence>
<evidence type="ECO:0000256" key="9">
    <source>
        <dbReference type="ARBA" id="ARBA00023136"/>
    </source>
</evidence>
<evidence type="ECO:0000313" key="14">
    <source>
        <dbReference type="EMBL" id="MFD0868068.1"/>
    </source>
</evidence>
<dbReference type="Gene3D" id="1.10.10.1230">
    <property type="entry name" value="Penicillin-binding protein, N-terminal non-catalytic domain, head sub-domain"/>
    <property type="match status" value="1"/>
</dbReference>
<evidence type="ECO:0000256" key="11">
    <source>
        <dbReference type="SAM" id="Phobius"/>
    </source>
</evidence>
<dbReference type="InterPro" id="IPR050515">
    <property type="entry name" value="Beta-lactam/transpept"/>
</dbReference>
<comment type="subcellular location">
    <subcellularLocation>
        <location evidence="2">Cell membrane</location>
    </subcellularLocation>
    <subcellularLocation>
        <location evidence="1">Membrane</location>
        <topology evidence="1">Single-pass membrane protein</topology>
    </subcellularLocation>
</comment>
<evidence type="ECO:0000256" key="10">
    <source>
        <dbReference type="ARBA" id="ARBA00023316"/>
    </source>
</evidence>
<organism evidence="14 15">
    <name type="scientific">Paenibacillus residui</name>
    <dbReference type="NCBI Taxonomy" id="629724"/>
    <lineage>
        <taxon>Bacteria</taxon>
        <taxon>Bacillati</taxon>
        <taxon>Bacillota</taxon>
        <taxon>Bacilli</taxon>
        <taxon>Bacillales</taxon>
        <taxon>Paenibacillaceae</taxon>
        <taxon>Paenibacillus</taxon>
    </lineage>
</organism>
<keyword evidence="5 11" id="KW-0812">Transmembrane</keyword>
<reference evidence="15" key="1">
    <citation type="journal article" date="2019" name="Int. J. Syst. Evol. Microbiol.">
        <title>The Global Catalogue of Microorganisms (GCM) 10K type strain sequencing project: providing services to taxonomists for standard genome sequencing and annotation.</title>
        <authorList>
            <consortium name="The Broad Institute Genomics Platform"/>
            <consortium name="The Broad Institute Genome Sequencing Center for Infectious Disease"/>
            <person name="Wu L."/>
            <person name="Ma J."/>
        </authorList>
    </citation>
    <scope>NUCLEOTIDE SEQUENCE [LARGE SCALE GENOMIC DNA]</scope>
    <source>
        <strain evidence="15">CCUG 57263</strain>
    </source>
</reference>
<evidence type="ECO:0000256" key="6">
    <source>
        <dbReference type="ARBA" id="ARBA00022960"/>
    </source>
</evidence>
<keyword evidence="6" id="KW-0133">Cell shape</keyword>
<dbReference type="PANTHER" id="PTHR30627">
    <property type="entry name" value="PEPTIDOGLYCAN D,D-TRANSPEPTIDASE"/>
    <property type="match status" value="1"/>
</dbReference>
<name>A0ABW3D6W7_9BACL</name>
<evidence type="ECO:0000256" key="8">
    <source>
        <dbReference type="ARBA" id="ARBA00022989"/>
    </source>
</evidence>
<feature type="domain" description="Penicillin-binding protein dimerisation" evidence="13">
    <location>
        <begin position="68"/>
        <end position="267"/>
    </location>
</feature>
<gene>
    <name evidence="14" type="ORF">ACFQ03_02820</name>
</gene>
<comment type="caution">
    <text evidence="14">The sequence shown here is derived from an EMBL/GenBank/DDBJ whole genome shotgun (WGS) entry which is preliminary data.</text>
</comment>
<dbReference type="SUPFAM" id="SSF56601">
    <property type="entry name" value="beta-lactamase/transpeptidase-like"/>
    <property type="match status" value="1"/>
</dbReference>
<evidence type="ECO:0000256" key="1">
    <source>
        <dbReference type="ARBA" id="ARBA00004167"/>
    </source>
</evidence>
<evidence type="ECO:0000256" key="2">
    <source>
        <dbReference type="ARBA" id="ARBA00004236"/>
    </source>
</evidence>
<feature type="transmembrane region" description="Helical" evidence="11">
    <location>
        <begin position="21"/>
        <end position="45"/>
    </location>
</feature>